<evidence type="ECO:0008006" key="4">
    <source>
        <dbReference type="Google" id="ProtNLM"/>
    </source>
</evidence>
<organism evidence="2 3">
    <name type="scientific">Clostridium estertheticum subsp. estertheticum</name>
    <dbReference type="NCBI Taxonomy" id="1552"/>
    <lineage>
        <taxon>Bacteria</taxon>
        <taxon>Bacillati</taxon>
        <taxon>Bacillota</taxon>
        <taxon>Clostridia</taxon>
        <taxon>Eubacteriales</taxon>
        <taxon>Clostridiaceae</taxon>
        <taxon>Clostridium</taxon>
    </lineage>
</organism>
<keyword evidence="1" id="KW-1133">Transmembrane helix</keyword>
<dbReference type="RefSeq" id="WP_071612781.1">
    <property type="nucleotide sequence ID" value="NZ_CP015756.1"/>
</dbReference>
<feature type="transmembrane region" description="Helical" evidence="1">
    <location>
        <begin position="70"/>
        <end position="90"/>
    </location>
</feature>
<reference evidence="3" key="1">
    <citation type="journal article" date="2016" name="Front. Microbiol.">
        <title>Complete Genome Sequence of Clostridium estertheticum DSM 8809, a Microbe Identified in Spoiled Vacuum Packed Beef.</title>
        <authorList>
            <person name="Yu Z."/>
            <person name="Gunn L."/>
            <person name="Brennan E."/>
            <person name="Reid R."/>
            <person name="Wall P.G."/>
            <person name="Gaora O.P."/>
            <person name="Hurley D."/>
            <person name="Bolton D."/>
            <person name="Fanning S."/>
        </authorList>
    </citation>
    <scope>NUCLEOTIDE SEQUENCE [LARGE SCALE GENOMIC DNA]</scope>
    <source>
        <strain evidence="3">DSM 8809</strain>
    </source>
</reference>
<gene>
    <name evidence="2" type="ORF">A7L45_10640</name>
</gene>
<keyword evidence="1" id="KW-0812">Transmembrane</keyword>
<evidence type="ECO:0000256" key="1">
    <source>
        <dbReference type="SAM" id="Phobius"/>
    </source>
</evidence>
<feature type="transmembrane region" description="Helical" evidence="1">
    <location>
        <begin position="7"/>
        <end position="28"/>
    </location>
</feature>
<dbReference type="EMBL" id="CP015756">
    <property type="protein sequence ID" value="APC40490.1"/>
    <property type="molecule type" value="Genomic_DNA"/>
</dbReference>
<feature type="transmembrane region" description="Helical" evidence="1">
    <location>
        <begin position="40"/>
        <end position="61"/>
    </location>
</feature>
<dbReference type="Pfam" id="PF07343">
    <property type="entry name" value="DUF1475"/>
    <property type="match status" value="1"/>
</dbReference>
<dbReference type="OrthoDB" id="1956295at2"/>
<name>A0A1J0GGJ8_9CLOT</name>
<dbReference type="PANTHER" id="PTHR36318:SF3">
    <property type="entry name" value="OS06G0581300 PROTEIN"/>
    <property type="match status" value="1"/>
</dbReference>
<evidence type="ECO:0000313" key="2">
    <source>
        <dbReference type="EMBL" id="APC40490.1"/>
    </source>
</evidence>
<keyword evidence="3" id="KW-1185">Reference proteome</keyword>
<keyword evidence="1" id="KW-0472">Membrane</keyword>
<protein>
    <recommendedName>
        <fullName evidence="4">DUF1475 domain-containing protein</fullName>
    </recommendedName>
</protein>
<dbReference type="KEGG" id="ceu:A7L45_10640"/>
<dbReference type="STRING" id="1552.A7L45_10640"/>
<evidence type="ECO:0000313" key="3">
    <source>
        <dbReference type="Proteomes" id="UP000182569"/>
    </source>
</evidence>
<proteinExistence type="predicted"/>
<sequence>MKIGKVFSFIGFLLMLGMLIYGFAIGNFTGEGKILLGMPWGQISLVDIYIEFIIVCSWIVYRENNIAKSLIWVLLVLTLGSMISCLYIFLSFNKSNGNWQKFWQKNRL</sequence>
<accession>A0A1J0GGJ8</accession>
<dbReference type="Proteomes" id="UP000182569">
    <property type="component" value="Chromosome"/>
</dbReference>
<dbReference type="PANTHER" id="PTHR36318">
    <property type="entry name" value="OS06G0581300 PROTEIN"/>
    <property type="match status" value="1"/>
</dbReference>
<dbReference type="InterPro" id="IPR009943">
    <property type="entry name" value="DUF1475"/>
</dbReference>
<dbReference type="AlphaFoldDB" id="A0A1J0GGJ8"/>